<proteinExistence type="predicted"/>
<accession>A0A0K0EER3</accession>
<evidence type="ECO:0000313" key="3">
    <source>
        <dbReference type="WBParaSite" id="SSTP_0000797600.1"/>
    </source>
</evidence>
<evidence type="ECO:0000313" key="4">
    <source>
        <dbReference type="WBParaSite" id="TCONS_00009742.p1"/>
    </source>
</evidence>
<keyword evidence="1" id="KW-0472">Membrane</keyword>
<dbReference type="Proteomes" id="UP000035681">
    <property type="component" value="Unplaced"/>
</dbReference>
<reference evidence="3" key="1">
    <citation type="submission" date="2015-08" db="UniProtKB">
        <authorList>
            <consortium name="WormBaseParasite"/>
        </authorList>
    </citation>
    <scope>IDENTIFICATION</scope>
</reference>
<dbReference type="WBParaSite" id="SSTP_0000797600.1">
    <property type="protein sequence ID" value="SSTP_0000797600.1"/>
    <property type="gene ID" value="SSTP_0000797600"/>
</dbReference>
<dbReference type="WBParaSite" id="TCONS_00009742.p1">
    <property type="protein sequence ID" value="TCONS_00009742.p1"/>
    <property type="gene ID" value="XLOC_007503"/>
</dbReference>
<organism evidence="3">
    <name type="scientific">Strongyloides stercoralis</name>
    <name type="common">Threadworm</name>
    <dbReference type="NCBI Taxonomy" id="6248"/>
    <lineage>
        <taxon>Eukaryota</taxon>
        <taxon>Metazoa</taxon>
        <taxon>Ecdysozoa</taxon>
        <taxon>Nematoda</taxon>
        <taxon>Chromadorea</taxon>
        <taxon>Rhabditida</taxon>
        <taxon>Tylenchina</taxon>
        <taxon>Panagrolaimomorpha</taxon>
        <taxon>Strongyloidoidea</taxon>
        <taxon>Strongyloididae</taxon>
        <taxon>Strongyloides</taxon>
    </lineage>
</organism>
<feature type="transmembrane region" description="Helical" evidence="1">
    <location>
        <begin position="12"/>
        <end position="30"/>
    </location>
</feature>
<evidence type="ECO:0000256" key="1">
    <source>
        <dbReference type="SAM" id="Phobius"/>
    </source>
</evidence>
<evidence type="ECO:0000313" key="2">
    <source>
        <dbReference type="Proteomes" id="UP000035681"/>
    </source>
</evidence>
<dbReference type="AlphaFoldDB" id="A0A0K0EER3"/>
<protein>
    <submittedName>
        <fullName evidence="3 4">Uncharacterized protein</fullName>
    </submittedName>
</protein>
<sequence>MIGKFFNLKNFIIFLTFGFFIDCHFIYNPYITRYAEYMRKPGIINTPVIPVTVPGHNGRSPFINNGAGFFIQSAALLNSNNVVIPPTRILSIPSFIAPVPTLKQCKYGQIC</sequence>
<keyword evidence="1" id="KW-1133">Transmembrane helix</keyword>
<keyword evidence="1" id="KW-0812">Transmembrane</keyword>
<keyword evidence="2" id="KW-1185">Reference proteome</keyword>
<name>A0A0K0EER3_STRER</name>